<reference evidence="3 4" key="1">
    <citation type="submission" date="2016-01" db="EMBL/GenBank/DDBJ databases">
        <title>Genome sequence of the yeast Holleya sinecauda.</title>
        <authorList>
            <person name="Dietrich F.S."/>
        </authorList>
    </citation>
    <scope>NUCLEOTIDE SEQUENCE [LARGE SCALE GENOMIC DNA]</scope>
    <source>
        <strain evidence="3 4">ATCC 58844</strain>
    </source>
</reference>
<evidence type="ECO:0000259" key="2">
    <source>
        <dbReference type="Pfam" id="PF02894"/>
    </source>
</evidence>
<dbReference type="SUPFAM" id="SSF55347">
    <property type="entry name" value="Glyceraldehyde-3-phosphate dehydrogenase-like, C-terminal domain"/>
    <property type="match status" value="1"/>
</dbReference>
<dbReference type="EMBL" id="CP014245">
    <property type="protein sequence ID" value="AMD21078.1"/>
    <property type="molecule type" value="Genomic_DNA"/>
</dbReference>
<feature type="domain" description="Gfo/Idh/MocA-like oxidoreductase N-terminal" evidence="1">
    <location>
        <begin position="2"/>
        <end position="123"/>
    </location>
</feature>
<proteinExistence type="predicted"/>
<dbReference type="InterPro" id="IPR036291">
    <property type="entry name" value="NAD(P)-bd_dom_sf"/>
</dbReference>
<sequence>MLNIGIVGTGIFARDKHLPVLKELSDKFKATAAYNRTKSKAIDFANEAGIAEEKVYSRYEDLINDEDIDCIDMLVPAQYNAELVKMAVDVGKPMIFEKPIAAQLDQAREIVKITDNTSVPIAVAENWLFLKTADAVRSKLERIGEVAGFTYNSTGPFVTSSKYLSTGWRRNPEHIGGYLSDGGVHQLALLTGVLGEVDSVSALTRQLRQESGDDDIVFSTIKLKSGAIGTYTYGSAFGSTNKWVFMKIYGTNGSITVDLSKRGNVSLKLTVGDCAEAAAEEEEFTIEEDSSYGVKEEFENFYEAVTKKDKSIIKGTPRTTFHHLAVVSALLNSASQNGSSVEVEMP</sequence>
<dbReference type="PANTHER" id="PTHR42840:SF5">
    <property type="entry name" value="NAD(P)-BINDING ROSSMANN-FOLD SUPERFAMILY PROTEIN"/>
    <property type="match status" value="1"/>
</dbReference>
<dbReference type="Gene3D" id="3.30.360.10">
    <property type="entry name" value="Dihydrodipicolinate Reductase, domain 2"/>
    <property type="match status" value="1"/>
</dbReference>
<dbReference type="InterPro" id="IPR004104">
    <property type="entry name" value="Gfo/Idh/MocA-like_OxRdtase_C"/>
</dbReference>
<accession>A0A109UZN5</accession>
<dbReference type="Pfam" id="PF02894">
    <property type="entry name" value="GFO_IDH_MocA_C"/>
    <property type="match status" value="1"/>
</dbReference>
<name>A0A109UZN5_9SACH</name>
<evidence type="ECO:0000259" key="1">
    <source>
        <dbReference type="Pfam" id="PF01408"/>
    </source>
</evidence>
<dbReference type="Pfam" id="PF01408">
    <property type="entry name" value="GFO_IDH_MocA"/>
    <property type="match status" value="1"/>
</dbReference>
<keyword evidence="4" id="KW-1185">Reference proteome</keyword>
<dbReference type="GO" id="GO:0006740">
    <property type="term" value="P:NADPH regeneration"/>
    <property type="evidence" value="ECO:0007669"/>
    <property type="project" value="TreeGrafter"/>
</dbReference>
<dbReference type="GO" id="GO:0000166">
    <property type="term" value="F:nucleotide binding"/>
    <property type="evidence" value="ECO:0007669"/>
    <property type="project" value="InterPro"/>
</dbReference>
<evidence type="ECO:0000313" key="3">
    <source>
        <dbReference type="EMBL" id="AMD21078.1"/>
    </source>
</evidence>
<dbReference type="GO" id="GO:0016491">
    <property type="term" value="F:oxidoreductase activity"/>
    <property type="evidence" value="ECO:0007669"/>
    <property type="project" value="TreeGrafter"/>
</dbReference>
<protein>
    <submittedName>
        <fullName evidence="3">HEL203Cp</fullName>
    </submittedName>
</protein>
<organism evidence="3 4">
    <name type="scientific">Eremothecium sinecaudum</name>
    <dbReference type="NCBI Taxonomy" id="45286"/>
    <lineage>
        <taxon>Eukaryota</taxon>
        <taxon>Fungi</taxon>
        <taxon>Dikarya</taxon>
        <taxon>Ascomycota</taxon>
        <taxon>Saccharomycotina</taxon>
        <taxon>Saccharomycetes</taxon>
        <taxon>Saccharomycetales</taxon>
        <taxon>Saccharomycetaceae</taxon>
        <taxon>Eremothecium</taxon>
    </lineage>
</organism>
<dbReference type="Proteomes" id="UP000243052">
    <property type="component" value="Chromosome v"/>
</dbReference>
<evidence type="ECO:0000313" key="4">
    <source>
        <dbReference type="Proteomes" id="UP000243052"/>
    </source>
</evidence>
<dbReference type="AlphaFoldDB" id="A0A109UZN5"/>
<dbReference type="RefSeq" id="XP_017988074.1">
    <property type="nucleotide sequence ID" value="XM_018132645.1"/>
</dbReference>
<dbReference type="Gene3D" id="3.40.50.720">
    <property type="entry name" value="NAD(P)-binding Rossmann-like Domain"/>
    <property type="match status" value="1"/>
</dbReference>
<gene>
    <name evidence="3" type="ORF">AW171_hschr53011</name>
</gene>
<dbReference type="GO" id="GO:0005737">
    <property type="term" value="C:cytoplasm"/>
    <property type="evidence" value="ECO:0007669"/>
    <property type="project" value="TreeGrafter"/>
</dbReference>
<dbReference type="GeneID" id="28724354"/>
<dbReference type="InterPro" id="IPR000683">
    <property type="entry name" value="Gfo/Idh/MocA-like_OxRdtase_N"/>
</dbReference>
<dbReference type="OrthoDB" id="64915at2759"/>
<dbReference type="SUPFAM" id="SSF51735">
    <property type="entry name" value="NAD(P)-binding Rossmann-fold domains"/>
    <property type="match status" value="1"/>
</dbReference>
<dbReference type="PANTHER" id="PTHR42840">
    <property type="entry name" value="NAD(P)-BINDING ROSSMANN-FOLD SUPERFAMILY PROTEIN-RELATED"/>
    <property type="match status" value="1"/>
</dbReference>
<feature type="domain" description="Gfo/Idh/MocA-like oxidoreductase C-terminal" evidence="2">
    <location>
        <begin position="141"/>
        <end position="342"/>
    </location>
</feature>
<dbReference type="STRING" id="45286.A0A109UZN5"/>